<evidence type="ECO:0000256" key="1">
    <source>
        <dbReference type="SAM" id="Phobius"/>
    </source>
</evidence>
<gene>
    <name evidence="2" type="ORF">BWK73_39560</name>
</gene>
<reference evidence="2 3" key="1">
    <citation type="submission" date="2017-01" db="EMBL/GenBank/DDBJ databases">
        <title>Novel large sulfur bacteria in the metagenomes of groundwater-fed chemosynthetic microbial mats in the Lake Huron basin.</title>
        <authorList>
            <person name="Sharrar A.M."/>
            <person name="Flood B.E."/>
            <person name="Bailey J.V."/>
            <person name="Jones D.S."/>
            <person name="Biddanda B."/>
            <person name="Ruberg S.A."/>
            <person name="Marcus D.N."/>
            <person name="Dick G.J."/>
        </authorList>
    </citation>
    <scope>NUCLEOTIDE SEQUENCE [LARGE SCALE GENOMIC DNA]</scope>
    <source>
        <strain evidence="2">A8</strain>
    </source>
</reference>
<sequence>MTTATANNHTNVVPLVRSEASQAASPEKGAEYVFSGVNGENGQSGRDRGVIGDFLGGVLIDVLADIEAQQKATNDTCRILIKGILCHPNTVKSLRAVILETNGDKARYIAGLEAMLGFFDAGENIQTTALCKQSSAKNAALTEEFQTKKIKPFIEIQKILVKKDDNSFRWATLEELQALAKTANDLLLETTDLPMTCNSPAIESGKPANGLRMIGKKLAVNPLAKVRHWQRDRAMQAAVSDPWKKVNADGAVEIIHNPFDLKANCPRTEKEKELIRKAAIVDAETRLKLKIAAAGDKQRIQEIQRASLEADSQAQAIINDSKLKLAQMQHERMMRRERLATYQPALIAAGIVAVVLLVYANNGHHDSHYPVELATMPVPAMDVMEQGE</sequence>
<evidence type="ECO:0000313" key="2">
    <source>
        <dbReference type="EMBL" id="OQX03437.1"/>
    </source>
</evidence>
<dbReference type="AlphaFoldDB" id="A0A1Y1QDU3"/>
<dbReference type="Proteomes" id="UP000192491">
    <property type="component" value="Unassembled WGS sequence"/>
</dbReference>
<proteinExistence type="predicted"/>
<accession>A0A1Y1QDU3</accession>
<name>A0A1Y1QDU3_9GAMM</name>
<keyword evidence="1" id="KW-0472">Membrane</keyword>
<keyword evidence="1" id="KW-0812">Transmembrane</keyword>
<protein>
    <submittedName>
        <fullName evidence="2">Uncharacterized protein</fullName>
    </submittedName>
</protein>
<keyword evidence="1" id="KW-1133">Transmembrane helix</keyword>
<evidence type="ECO:0000313" key="3">
    <source>
        <dbReference type="Proteomes" id="UP000192491"/>
    </source>
</evidence>
<feature type="transmembrane region" description="Helical" evidence="1">
    <location>
        <begin position="339"/>
        <end position="360"/>
    </location>
</feature>
<comment type="caution">
    <text evidence="2">The sequence shown here is derived from an EMBL/GenBank/DDBJ whole genome shotgun (WGS) entry which is preliminary data.</text>
</comment>
<dbReference type="EMBL" id="MTEJ01000407">
    <property type="protein sequence ID" value="OQX03437.1"/>
    <property type="molecule type" value="Genomic_DNA"/>
</dbReference>
<organism evidence="2 3">
    <name type="scientific">Thiothrix lacustris</name>
    <dbReference type="NCBI Taxonomy" id="525917"/>
    <lineage>
        <taxon>Bacteria</taxon>
        <taxon>Pseudomonadati</taxon>
        <taxon>Pseudomonadota</taxon>
        <taxon>Gammaproteobacteria</taxon>
        <taxon>Thiotrichales</taxon>
        <taxon>Thiotrichaceae</taxon>
        <taxon>Thiothrix</taxon>
    </lineage>
</organism>